<evidence type="ECO:0000313" key="2">
    <source>
        <dbReference type="EMBL" id="GJT16969.1"/>
    </source>
</evidence>
<proteinExistence type="predicted"/>
<reference evidence="2" key="2">
    <citation type="submission" date="2022-01" db="EMBL/GenBank/DDBJ databases">
        <authorList>
            <person name="Yamashiro T."/>
            <person name="Shiraishi A."/>
            <person name="Satake H."/>
            <person name="Nakayama K."/>
        </authorList>
    </citation>
    <scope>NUCLEOTIDE SEQUENCE</scope>
</reference>
<dbReference type="Proteomes" id="UP001151760">
    <property type="component" value="Unassembled WGS sequence"/>
</dbReference>
<dbReference type="EMBL" id="BQNB010013518">
    <property type="protein sequence ID" value="GJT16969.1"/>
    <property type="molecule type" value="Genomic_DNA"/>
</dbReference>
<comment type="caution">
    <text evidence="2">The sequence shown here is derived from an EMBL/GenBank/DDBJ whole genome shotgun (WGS) entry which is preliminary data.</text>
</comment>
<evidence type="ECO:0000256" key="1">
    <source>
        <dbReference type="SAM" id="MobiDB-lite"/>
    </source>
</evidence>
<name>A0ABQ5BRU2_9ASTR</name>
<feature type="region of interest" description="Disordered" evidence="1">
    <location>
        <begin position="31"/>
        <end position="65"/>
    </location>
</feature>
<keyword evidence="3" id="KW-1185">Reference proteome</keyword>
<sequence>MGDEHLDTISSVENLVPIPSKFEGISDDACDMPVGEDSSTFDALSDHSEILSDSNNDGTSSEDDDFEDIEYVSLDEVNNDQEEKEFDLEDTHIRMDNANIARKRSKLDKHGHGNG</sequence>
<gene>
    <name evidence="2" type="ORF">Tco_0875675</name>
</gene>
<reference evidence="2" key="1">
    <citation type="journal article" date="2022" name="Int. J. Mol. Sci.">
        <title>Draft Genome of Tanacetum Coccineum: Genomic Comparison of Closely Related Tanacetum-Family Plants.</title>
        <authorList>
            <person name="Yamashiro T."/>
            <person name="Shiraishi A."/>
            <person name="Nakayama K."/>
            <person name="Satake H."/>
        </authorList>
    </citation>
    <scope>NUCLEOTIDE SEQUENCE</scope>
</reference>
<evidence type="ECO:0000313" key="3">
    <source>
        <dbReference type="Proteomes" id="UP001151760"/>
    </source>
</evidence>
<protein>
    <submittedName>
        <fullName evidence="2">Uncharacterized protein</fullName>
    </submittedName>
</protein>
<organism evidence="2 3">
    <name type="scientific">Tanacetum coccineum</name>
    <dbReference type="NCBI Taxonomy" id="301880"/>
    <lineage>
        <taxon>Eukaryota</taxon>
        <taxon>Viridiplantae</taxon>
        <taxon>Streptophyta</taxon>
        <taxon>Embryophyta</taxon>
        <taxon>Tracheophyta</taxon>
        <taxon>Spermatophyta</taxon>
        <taxon>Magnoliopsida</taxon>
        <taxon>eudicotyledons</taxon>
        <taxon>Gunneridae</taxon>
        <taxon>Pentapetalae</taxon>
        <taxon>asterids</taxon>
        <taxon>campanulids</taxon>
        <taxon>Asterales</taxon>
        <taxon>Asteraceae</taxon>
        <taxon>Asteroideae</taxon>
        <taxon>Anthemideae</taxon>
        <taxon>Anthemidinae</taxon>
        <taxon>Tanacetum</taxon>
    </lineage>
</organism>
<accession>A0ABQ5BRU2</accession>